<evidence type="ECO:0000313" key="2">
    <source>
        <dbReference type="Proteomes" id="UP000297398"/>
    </source>
</evidence>
<dbReference type="Proteomes" id="UP000297398">
    <property type="component" value="Segment"/>
</dbReference>
<organism evidence="1 2">
    <name type="scientific">Synechococcus phage S-CBP42</name>
    <dbReference type="NCBI Taxonomy" id="461711"/>
    <lineage>
        <taxon>Viruses</taxon>
        <taxon>Duplodnaviria</taxon>
        <taxon>Heunggongvirae</taxon>
        <taxon>Uroviricota</taxon>
        <taxon>Caudoviricetes</taxon>
        <taxon>Autographivirales</taxon>
        <taxon>Aegirvirus</taxon>
        <taxon>Aegirvirus SCBP42</taxon>
    </lineage>
</organism>
<dbReference type="EMBL" id="JF974300">
    <property type="protein sequence ID" value="AET72528.1"/>
    <property type="molecule type" value="Genomic_DNA"/>
</dbReference>
<gene>
    <name evidence="1" type="ORF">SXGG_00031</name>
</gene>
<reference evidence="1 2" key="1">
    <citation type="submission" date="2010-12" db="EMBL/GenBank/DDBJ databases">
        <title>The Genome Sequence of Synechococcus phage S-CBP42.</title>
        <authorList>
            <consortium name="The Broad Institute Genome Sequencing Platform"/>
            <person name="Henn M.R."/>
            <person name="Chen F."/>
            <person name="Wang K."/>
            <person name="Levin J."/>
            <person name="Malboeuf C."/>
            <person name="Casali M."/>
            <person name="Russ C."/>
            <person name="Lennon N."/>
            <person name="Chapman S.B."/>
            <person name="Erlich R."/>
            <person name="Young S.K."/>
            <person name="Yandava C."/>
            <person name="Zeng Q."/>
            <person name="Alvarado L."/>
            <person name="Anderson S."/>
            <person name="Berlin A."/>
            <person name="Chen Z."/>
            <person name="Freedman E."/>
            <person name="Gellesch M."/>
            <person name="Goldberg J."/>
            <person name="Green L."/>
            <person name="Griggs A."/>
            <person name="Gujja S."/>
            <person name="Heilman E.R."/>
            <person name="Heiman D."/>
            <person name="Hollinger A."/>
            <person name="Howarth C."/>
            <person name="Larson L."/>
            <person name="Mehta T."/>
            <person name="Pearson M."/>
            <person name="Roberts A."/>
            <person name="Ryan E."/>
            <person name="Saif S."/>
            <person name="Shea T."/>
            <person name="Shenoy N."/>
            <person name="Sisk P."/>
            <person name="Stolte C."/>
            <person name="Sykes S."/>
            <person name="White J."/>
            <person name="Haas B."/>
            <person name="Nusbaum C."/>
            <person name="Birren B."/>
        </authorList>
    </citation>
    <scope>NUCLEOTIDE SEQUENCE [LARGE SCALE GENOMIC DNA]</scope>
</reference>
<protein>
    <submittedName>
        <fullName evidence="1">Uncharacterized protein</fullName>
    </submittedName>
</protein>
<sequence>MTVPDRIWPSGLALYGPSRSLPLTHMTIIYQPTRRRVPLMPGTTRAQALMQAEISRRADEIYYLITED</sequence>
<accession>G8EYE8</accession>
<evidence type="ECO:0000313" key="1">
    <source>
        <dbReference type="EMBL" id="AET72528.1"/>
    </source>
</evidence>
<name>G8EYE8_9CAUD</name>
<proteinExistence type="predicted"/>